<feature type="compositionally biased region" description="Polar residues" evidence="1">
    <location>
        <begin position="291"/>
        <end position="305"/>
    </location>
</feature>
<dbReference type="SUPFAM" id="SSF51445">
    <property type="entry name" value="(Trans)glycosidases"/>
    <property type="match status" value="1"/>
</dbReference>
<evidence type="ECO:0000313" key="3">
    <source>
        <dbReference type="Proteomes" id="UP001203423"/>
    </source>
</evidence>
<dbReference type="RefSeq" id="WP_248943222.1">
    <property type="nucleotide sequence ID" value="NZ_JAKIKS010000215.1"/>
</dbReference>
<evidence type="ECO:0000313" key="2">
    <source>
        <dbReference type="EMBL" id="MCL1127789.1"/>
    </source>
</evidence>
<evidence type="ECO:0008006" key="4">
    <source>
        <dbReference type="Google" id="ProtNLM"/>
    </source>
</evidence>
<comment type="caution">
    <text evidence="2">The sequence shown here is derived from an EMBL/GenBank/DDBJ whole genome shotgun (WGS) entry which is preliminary data.</text>
</comment>
<protein>
    <recommendedName>
        <fullName evidence="4">GH18 domain-containing protein</fullName>
    </recommendedName>
</protein>
<proteinExistence type="predicted"/>
<dbReference type="Proteomes" id="UP001203423">
    <property type="component" value="Unassembled WGS sequence"/>
</dbReference>
<keyword evidence="3" id="KW-1185">Reference proteome</keyword>
<organism evidence="2 3">
    <name type="scientific">Shewanella surugensis</name>
    <dbReference type="NCBI Taxonomy" id="212020"/>
    <lineage>
        <taxon>Bacteria</taxon>
        <taxon>Pseudomonadati</taxon>
        <taxon>Pseudomonadota</taxon>
        <taxon>Gammaproteobacteria</taxon>
        <taxon>Alteromonadales</taxon>
        <taxon>Shewanellaceae</taxon>
        <taxon>Shewanella</taxon>
    </lineage>
</organism>
<name>A0ABT0LJA5_9GAMM</name>
<sequence>MSLIQPNNVFFYLQGSDVIQPSSEQPFILERQKSNQLSRLTWGMFYCDPNIESLNKADQLYIWSGAGGNLFSNPIYTTPIIDFAKNGGKVGVTLGGNPPMDDSLVNPIDKLYNRPNDFIALIQNIDTQLEGNLSFIDIDIEDPQLDNWTEAHWLALNNTLSSIRNHVATEQIKLQLTIPQASSYWSAKSGYQSLISSNILKITSLDMINIMDMDTQNNTQQQWVQWVTDTTQVLCVPESKTCITFQSIGLSDELFYNVIDELTHLSPPYQHIGLFTAADGQSKFIEITQSTMGPNPSHTNQTHANETWRPTVRK</sequence>
<dbReference type="InterPro" id="IPR017853">
    <property type="entry name" value="GH"/>
</dbReference>
<evidence type="ECO:0000256" key="1">
    <source>
        <dbReference type="SAM" id="MobiDB-lite"/>
    </source>
</evidence>
<dbReference type="Gene3D" id="3.20.20.80">
    <property type="entry name" value="Glycosidases"/>
    <property type="match status" value="1"/>
</dbReference>
<reference evidence="2 3" key="1">
    <citation type="submission" date="2022-01" db="EMBL/GenBank/DDBJ databases">
        <title>Whole genome-based taxonomy of the Shewanellaceae.</title>
        <authorList>
            <person name="Martin-Rodriguez A.J."/>
        </authorList>
    </citation>
    <scope>NUCLEOTIDE SEQUENCE [LARGE SCALE GENOMIC DNA]</scope>
    <source>
        <strain evidence="2 3">DSM 17177</strain>
    </source>
</reference>
<gene>
    <name evidence="2" type="ORF">L2764_25835</name>
</gene>
<dbReference type="EMBL" id="JAKIKS010000215">
    <property type="protein sequence ID" value="MCL1127789.1"/>
    <property type="molecule type" value="Genomic_DNA"/>
</dbReference>
<accession>A0ABT0LJA5</accession>
<feature type="region of interest" description="Disordered" evidence="1">
    <location>
        <begin position="291"/>
        <end position="314"/>
    </location>
</feature>